<dbReference type="RefSeq" id="WP_185889330.1">
    <property type="nucleotide sequence ID" value="NZ_CP060202.1"/>
</dbReference>
<proteinExistence type="predicted"/>
<accession>A0A7G7WAQ9</accession>
<keyword evidence="10" id="KW-1185">Reference proteome</keyword>
<dbReference type="Gene3D" id="3.30.2010.10">
    <property type="entry name" value="Metalloproteases ('zincins'), catalytic domain"/>
    <property type="match status" value="1"/>
</dbReference>
<dbReference type="Proteomes" id="UP000515489">
    <property type="component" value="Chromosome"/>
</dbReference>
<name>A0A7G7WAQ9_9BACT</name>
<dbReference type="KEGG" id="hsk:H4317_06560"/>
<evidence type="ECO:0000313" key="9">
    <source>
        <dbReference type="EMBL" id="QNH63452.1"/>
    </source>
</evidence>
<keyword evidence="6 9" id="KW-0482">Metalloprotease</keyword>
<feature type="chain" id="PRO_5028847129" evidence="7">
    <location>
        <begin position="21"/>
        <end position="490"/>
    </location>
</feature>
<evidence type="ECO:0000256" key="6">
    <source>
        <dbReference type="ARBA" id="ARBA00023049"/>
    </source>
</evidence>
<dbReference type="EMBL" id="CP060202">
    <property type="protein sequence ID" value="QNH63452.1"/>
    <property type="molecule type" value="Genomic_DNA"/>
</dbReference>
<dbReference type="AlphaFoldDB" id="A0A7G7WAQ9"/>
<dbReference type="PANTHER" id="PTHR22726">
    <property type="entry name" value="METALLOENDOPEPTIDASE OMA1"/>
    <property type="match status" value="1"/>
</dbReference>
<dbReference type="GO" id="GO:0004222">
    <property type="term" value="F:metalloendopeptidase activity"/>
    <property type="evidence" value="ECO:0007669"/>
    <property type="project" value="InterPro"/>
</dbReference>
<evidence type="ECO:0000313" key="10">
    <source>
        <dbReference type="Proteomes" id="UP000515489"/>
    </source>
</evidence>
<keyword evidence="5" id="KW-0862">Zinc</keyword>
<dbReference type="InterPro" id="IPR051156">
    <property type="entry name" value="Mito/Outer_Membr_Metalloprot"/>
</dbReference>
<keyword evidence="2 9" id="KW-0645">Protease</keyword>
<sequence>MFRYFFALLLLSHVTFGAQAQDAAYLPYFSSDTTQVYQLAVAHRNAIRAHFGPPKTGNSEYREHYRRIVQQASTEVYNSIRYSALLDPVLDASVQRVFRQILQANPQLATTKLVLTRNPEANAYAVGNGTIILNIGLLPSLENESQLAFILCHELAHVQCRHMETGIQERLSTIHSREMRRQVRRIVQAEYNINSKMKALVMGLSLDGTYHQRRHERQADSLGYVLLKRTAYEAPQAYRALQLLDQMDEPASKDPLEMSRYFSCADFAKVFETVPPKPQSIFAVKAAEKTVLETTDTLKSHPDCAKRMRYIRELAQGQVAEGVQPMAPEFARLRALSRLEVVQSWFDTDCYDHALFDALLLLRDDPQNAYLRSVVQLSLFELRKHLIDHRFTEVVSNLSAHNPANFNQLLNTLYGLRNADYKGLSTCFAQQQPAPSTADEYALAARYAAAALADDQAQTTVLQQQYLAQYKSGRFAALLFPTPVSSVKRK</sequence>
<keyword evidence="4" id="KW-0378">Hydrolase</keyword>
<feature type="domain" description="Peptidase M48" evidence="8">
    <location>
        <begin position="91"/>
        <end position="314"/>
    </location>
</feature>
<evidence type="ECO:0000259" key="8">
    <source>
        <dbReference type="Pfam" id="PF01435"/>
    </source>
</evidence>
<dbReference type="GO" id="GO:0016020">
    <property type="term" value="C:membrane"/>
    <property type="evidence" value="ECO:0007669"/>
    <property type="project" value="TreeGrafter"/>
</dbReference>
<dbReference type="GO" id="GO:0051603">
    <property type="term" value="P:proteolysis involved in protein catabolic process"/>
    <property type="evidence" value="ECO:0007669"/>
    <property type="project" value="TreeGrafter"/>
</dbReference>
<dbReference type="Pfam" id="PF01435">
    <property type="entry name" value="Peptidase_M48"/>
    <property type="match status" value="1"/>
</dbReference>
<evidence type="ECO:0000256" key="1">
    <source>
        <dbReference type="ARBA" id="ARBA00001947"/>
    </source>
</evidence>
<organism evidence="9 10">
    <name type="scientific">Hymenobacter sediminicola</name>
    <dbReference type="NCBI Taxonomy" id="2761579"/>
    <lineage>
        <taxon>Bacteria</taxon>
        <taxon>Pseudomonadati</taxon>
        <taxon>Bacteroidota</taxon>
        <taxon>Cytophagia</taxon>
        <taxon>Cytophagales</taxon>
        <taxon>Hymenobacteraceae</taxon>
        <taxon>Hymenobacter</taxon>
    </lineage>
</organism>
<protein>
    <submittedName>
        <fullName evidence="9">M48 family metalloprotease</fullName>
    </submittedName>
</protein>
<gene>
    <name evidence="9" type="ORF">H4317_06560</name>
</gene>
<comment type="cofactor">
    <cofactor evidence="1">
        <name>Zn(2+)</name>
        <dbReference type="ChEBI" id="CHEBI:29105"/>
    </cofactor>
</comment>
<dbReference type="GO" id="GO:0046872">
    <property type="term" value="F:metal ion binding"/>
    <property type="evidence" value="ECO:0007669"/>
    <property type="project" value="UniProtKB-KW"/>
</dbReference>
<evidence type="ECO:0000256" key="3">
    <source>
        <dbReference type="ARBA" id="ARBA00022723"/>
    </source>
</evidence>
<keyword evidence="3" id="KW-0479">Metal-binding</keyword>
<evidence type="ECO:0000256" key="7">
    <source>
        <dbReference type="SAM" id="SignalP"/>
    </source>
</evidence>
<dbReference type="InterPro" id="IPR001915">
    <property type="entry name" value="Peptidase_M48"/>
</dbReference>
<evidence type="ECO:0000256" key="4">
    <source>
        <dbReference type="ARBA" id="ARBA00022801"/>
    </source>
</evidence>
<reference evidence="9 10" key="1">
    <citation type="submission" date="2020-08" db="EMBL/GenBank/DDBJ databases">
        <title>Hymenobacter sp. S2-20-2 genome sequencing.</title>
        <authorList>
            <person name="Jin L."/>
        </authorList>
    </citation>
    <scope>NUCLEOTIDE SEQUENCE [LARGE SCALE GENOMIC DNA]</scope>
    <source>
        <strain evidence="9 10">S2-20-2</strain>
    </source>
</reference>
<keyword evidence="7" id="KW-0732">Signal</keyword>
<evidence type="ECO:0000256" key="2">
    <source>
        <dbReference type="ARBA" id="ARBA00022670"/>
    </source>
</evidence>
<feature type="signal peptide" evidence="7">
    <location>
        <begin position="1"/>
        <end position="20"/>
    </location>
</feature>
<dbReference type="PANTHER" id="PTHR22726:SF1">
    <property type="entry name" value="METALLOENDOPEPTIDASE OMA1, MITOCHONDRIAL"/>
    <property type="match status" value="1"/>
</dbReference>
<evidence type="ECO:0000256" key="5">
    <source>
        <dbReference type="ARBA" id="ARBA00022833"/>
    </source>
</evidence>